<feature type="transmembrane region" description="Helical" evidence="16">
    <location>
        <begin position="63"/>
        <end position="84"/>
    </location>
</feature>
<evidence type="ECO:0000313" key="18">
    <source>
        <dbReference type="Proteomes" id="UP001318040"/>
    </source>
</evidence>
<evidence type="ECO:0000256" key="11">
    <source>
        <dbReference type="ARBA" id="ARBA00023180"/>
    </source>
</evidence>
<dbReference type="CTD" id="23432"/>
<evidence type="ECO:0000256" key="6">
    <source>
        <dbReference type="ARBA" id="ARBA00023040"/>
    </source>
</evidence>
<evidence type="ECO:0000256" key="16">
    <source>
        <dbReference type="SAM" id="Phobius"/>
    </source>
</evidence>
<feature type="transmembrane region" description="Helical" evidence="16">
    <location>
        <begin position="184"/>
        <end position="209"/>
    </location>
</feature>
<evidence type="ECO:0000313" key="19">
    <source>
        <dbReference type="RefSeq" id="XP_032828025.1"/>
    </source>
</evidence>
<dbReference type="GO" id="GO:0060170">
    <property type="term" value="C:ciliary membrane"/>
    <property type="evidence" value="ECO:0007669"/>
    <property type="project" value="UniProtKB-SubCell"/>
</dbReference>
<keyword evidence="2" id="KW-0217">Developmental protein</keyword>
<keyword evidence="6 14" id="KW-0297">G-protein coupled receptor</keyword>
<feature type="compositionally biased region" description="Gly residues" evidence="15">
    <location>
        <begin position="543"/>
        <end position="552"/>
    </location>
</feature>
<evidence type="ECO:0000256" key="3">
    <source>
        <dbReference type="ARBA" id="ARBA00022475"/>
    </source>
</evidence>
<dbReference type="PANTHER" id="PTHR22752:SF10">
    <property type="entry name" value="G-PROTEIN COUPLED RECEPTOR 161"/>
    <property type="match status" value="1"/>
</dbReference>
<dbReference type="PROSITE" id="PS50262">
    <property type="entry name" value="G_PROTEIN_RECEP_F1_2"/>
    <property type="match status" value="1"/>
</dbReference>
<evidence type="ECO:0000259" key="17">
    <source>
        <dbReference type="PROSITE" id="PS50262"/>
    </source>
</evidence>
<feature type="transmembrane region" description="Helical" evidence="16">
    <location>
        <begin position="32"/>
        <end position="51"/>
    </location>
</feature>
<proteinExistence type="inferred from homology"/>
<keyword evidence="13" id="KW-0966">Cell projection</keyword>
<evidence type="ECO:0000256" key="14">
    <source>
        <dbReference type="RuleBase" id="RU000688"/>
    </source>
</evidence>
<dbReference type="RefSeq" id="XP_032828026.1">
    <property type="nucleotide sequence ID" value="XM_032972135.1"/>
</dbReference>
<reference evidence="19 20" key="1">
    <citation type="submission" date="2025-04" db="UniProtKB">
        <authorList>
            <consortium name="RefSeq"/>
        </authorList>
    </citation>
    <scope>IDENTIFICATION</scope>
    <source>
        <tissue evidence="19 20">Sperm</tissue>
    </source>
</reference>
<dbReference type="PRINTS" id="PR00237">
    <property type="entry name" value="GPCRRHODOPSN"/>
</dbReference>
<evidence type="ECO:0000256" key="8">
    <source>
        <dbReference type="ARBA" id="ARBA00023136"/>
    </source>
</evidence>
<sequence>MNSSSDGNTSVAGNITLDVEEGWLVVLETSSLAALATLVCVGNLLVTVTLYRKPYLMTPSNRLVMSLAASNLLLSLLVLPMAAVCAARRAWVFGVVWCHLTALLHMLVSSASALTLGAIALDRYYAVLYPMLYPMKITGNRVAFLIAYMWLHALIGSAPPLFGWPGFEFSIHKRMCTPAWYRGLGYAIFWQLWCMVPPFATMLICYGIIFRVARRKARRVSCGVIAVETEQLSPDTNQDSNLEAVEAVQNGTVAAATAINKRRRNTTVSLPYSGNPCKALTTIVMVVGSYALTWLPYLVVVMMEAAGGSGAVSARAEALAMWLALSSALCHPLIYGLWNKTVRKELIAMICCGCYCCGGERYRRDSFFQRRRTSRLFSISNRITDLGLSPHLTSLLAGGRLPNHGSSSGDTGYSFSQDSGTDVMLLEESESLQSGRFYGRRHSSVPMDELPLISTLREQSRHEPVEVRAEVHSTLDSFASSLAQAIAADAKFSIFGDASRLDGVTDPGVATLGSLLSDLCPSASGRQGDDDDDDDDDAIDDSGSGGGSGGVGGSGAECPFLPRCSTPALLVPEYPHLPGSVIAVGPGSVHGCRRGSRTSVGQRPRLESIDEGIVNDGCNEEEF</sequence>
<feature type="compositionally biased region" description="Acidic residues" evidence="15">
    <location>
        <begin position="529"/>
        <end position="540"/>
    </location>
</feature>
<comment type="similarity">
    <text evidence="14">Belongs to the G-protein coupled receptor 1 family.</text>
</comment>
<dbReference type="InterPro" id="IPR000276">
    <property type="entry name" value="GPCR_Rhodpsn"/>
</dbReference>
<evidence type="ECO:0000256" key="5">
    <source>
        <dbReference type="ARBA" id="ARBA00022989"/>
    </source>
</evidence>
<keyword evidence="5 16" id="KW-1133">Transmembrane helix</keyword>
<dbReference type="GO" id="GO:0055037">
    <property type="term" value="C:recycling endosome"/>
    <property type="evidence" value="ECO:0007669"/>
    <property type="project" value="TreeGrafter"/>
</dbReference>
<gene>
    <name evidence="19 20" type="primary">GPR161</name>
</gene>
<keyword evidence="10 14" id="KW-0675">Receptor</keyword>
<dbReference type="RefSeq" id="XP_032828025.1">
    <property type="nucleotide sequence ID" value="XM_032972134.1"/>
</dbReference>
<evidence type="ECO:0000256" key="10">
    <source>
        <dbReference type="ARBA" id="ARBA00023170"/>
    </source>
</evidence>
<keyword evidence="7" id="KW-0969">Cilium</keyword>
<dbReference type="SUPFAM" id="SSF81321">
    <property type="entry name" value="Family A G protein-coupled receptor-like"/>
    <property type="match status" value="1"/>
</dbReference>
<keyword evidence="9" id="KW-1015">Disulfide bond</keyword>
<comment type="subcellular location">
    <subcellularLocation>
        <location evidence="1">Cell projection</location>
        <location evidence="1">Cilium membrane</location>
        <topology evidence="1">Multi-pass membrane protein</topology>
    </subcellularLocation>
</comment>
<dbReference type="Pfam" id="PF00001">
    <property type="entry name" value="7tm_1"/>
    <property type="match status" value="1"/>
</dbReference>
<dbReference type="Gene3D" id="1.20.1070.10">
    <property type="entry name" value="Rhodopsin 7-helix transmembrane proteins"/>
    <property type="match status" value="1"/>
</dbReference>
<name>A0AAJ7U1C4_PETMA</name>
<evidence type="ECO:0000256" key="2">
    <source>
        <dbReference type="ARBA" id="ARBA00022473"/>
    </source>
</evidence>
<feature type="region of interest" description="Disordered" evidence="15">
    <location>
        <begin position="520"/>
        <end position="552"/>
    </location>
</feature>
<evidence type="ECO:0000256" key="12">
    <source>
        <dbReference type="ARBA" id="ARBA00023224"/>
    </source>
</evidence>
<keyword evidence="11" id="KW-0325">Glycoprotein</keyword>
<feature type="transmembrane region" description="Helical" evidence="16">
    <location>
        <begin position="142"/>
        <end position="164"/>
    </location>
</feature>
<dbReference type="KEGG" id="pmrn:116952610"/>
<evidence type="ECO:0000256" key="15">
    <source>
        <dbReference type="SAM" id="MobiDB-lite"/>
    </source>
</evidence>
<keyword evidence="3" id="KW-1003">Cell membrane</keyword>
<dbReference type="PANTHER" id="PTHR22752">
    <property type="entry name" value="G PROTEIN-COUPLED RECEPTOR"/>
    <property type="match status" value="1"/>
</dbReference>
<dbReference type="GO" id="GO:0004930">
    <property type="term" value="F:G protein-coupled receptor activity"/>
    <property type="evidence" value="ECO:0007669"/>
    <property type="project" value="UniProtKB-KW"/>
</dbReference>
<feature type="transmembrane region" description="Helical" evidence="16">
    <location>
        <begin position="90"/>
        <end position="121"/>
    </location>
</feature>
<protein>
    <submittedName>
        <fullName evidence="19 20">G-protein coupled receptor 161</fullName>
    </submittedName>
</protein>
<evidence type="ECO:0000256" key="13">
    <source>
        <dbReference type="ARBA" id="ARBA00023273"/>
    </source>
</evidence>
<dbReference type="PROSITE" id="PS00237">
    <property type="entry name" value="G_PROTEIN_RECEP_F1_1"/>
    <property type="match status" value="1"/>
</dbReference>
<evidence type="ECO:0000256" key="9">
    <source>
        <dbReference type="ARBA" id="ARBA00023157"/>
    </source>
</evidence>
<dbReference type="InterPro" id="IPR017452">
    <property type="entry name" value="GPCR_Rhodpsn_7TM"/>
</dbReference>
<dbReference type="GeneID" id="116952610"/>
<keyword evidence="12 14" id="KW-0807">Transducer</keyword>
<accession>A0AAJ7U1C4</accession>
<dbReference type="SMART" id="SM01381">
    <property type="entry name" value="7TM_GPCR_Srsx"/>
    <property type="match status" value="1"/>
</dbReference>
<evidence type="ECO:0000256" key="4">
    <source>
        <dbReference type="ARBA" id="ARBA00022692"/>
    </source>
</evidence>
<evidence type="ECO:0000313" key="20">
    <source>
        <dbReference type="RefSeq" id="XP_032828026.1"/>
    </source>
</evidence>
<keyword evidence="18" id="KW-1185">Reference proteome</keyword>
<evidence type="ECO:0000256" key="7">
    <source>
        <dbReference type="ARBA" id="ARBA00023069"/>
    </source>
</evidence>
<dbReference type="AlphaFoldDB" id="A0AAJ7U1C4"/>
<feature type="transmembrane region" description="Helical" evidence="16">
    <location>
        <begin position="319"/>
        <end position="338"/>
    </location>
</feature>
<feature type="transmembrane region" description="Helical" evidence="16">
    <location>
        <begin position="279"/>
        <end position="299"/>
    </location>
</feature>
<evidence type="ECO:0000256" key="1">
    <source>
        <dbReference type="ARBA" id="ARBA00004272"/>
    </source>
</evidence>
<feature type="domain" description="G-protein coupled receptors family 1 profile" evidence="17">
    <location>
        <begin position="42"/>
        <end position="335"/>
    </location>
</feature>
<keyword evidence="8 16" id="KW-0472">Membrane</keyword>
<dbReference type="Proteomes" id="UP001318040">
    <property type="component" value="Chromosome 47"/>
</dbReference>
<keyword evidence="4 14" id="KW-0812">Transmembrane</keyword>
<organism evidence="18 20">
    <name type="scientific">Petromyzon marinus</name>
    <name type="common">Sea lamprey</name>
    <dbReference type="NCBI Taxonomy" id="7757"/>
    <lineage>
        <taxon>Eukaryota</taxon>
        <taxon>Metazoa</taxon>
        <taxon>Chordata</taxon>
        <taxon>Craniata</taxon>
        <taxon>Vertebrata</taxon>
        <taxon>Cyclostomata</taxon>
        <taxon>Hyperoartia</taxon>
        <taxon>Petromyzontiformes</taxon>
        <taxon>Petromyzontidae</taxon>
        <taxon>Petromyzon</taxon>
    </lineage>
</organism>